<evidence type="ECO:0000256" key="1">
    <source>
        <dbReference type="SAM" id="MobiDB-lite"/>
    </source>
</evidence>
<gene>
    <name evidence="2" type="ORF">C1SCF055_LOCUS9180</name>
</gene>
<organism evidence="2">
    <name type="scientific">Cladocopium goreaui</name>
    <dbReference type="NCBI Taxonomy" id="2562237"/>
    <lineage>
        <taxon>Eukaryota</taxon>
        <taxon>Sar</taxon>
        <taxon>Alveolata</taxon>
        <taxon>Dinophyceae</taxon>
        <taxon>Suessiales</taxon>
        <taxon>Symbiodiniaceae</taxon>
        <taxon>Cladocopium</taxon>
    </lineage>
</organism>
<keyword evidence="4" id="KW-1185">Reference proteome</keyword>
<accession>A0A9P1C013</accession>
<name>A0A9P1C013_9DINO</name>
<dbReference type="EMBL" id="CAMXCT010000628">
    <property type="protein sequence ID" value="CAI3981386.1"/>
    <property type="molecule type" value="Genomic_DNA"/>
</dbReference>
<dbReference type="AlphaFoldDB" id="A0A9P1C013"/>
<dbReference type="OrthoDB" id="412970at2759"/>
<evidence type="ECO:0000313" key="3">
    <source>
        <dbReference type="EMBL" id="CAL1134761.1"/>
    </source>
</evidence>
<dbReference type="EMBL" id="CAMXCT020000628">
    <property type="protein sequence ID" value="CAL1134761.1"/>
    <property type="molecule type" value="Genomic_DNA"/>
</dbReference>
<reference evidence="3" key="2">
    <citation type="submission" date="2024-04" db="EMBL/GenBank/DDBJ databases">
        <authorList>
            <person name="Chen Y."/>
            <person name="Shah S."/>
            <person name="Dougan E. K."/>
            <person name="Thang M."/>
            <person name="Chan C."/>
        </authorList>
    </citation>
    <scope>NUCLEOTIDE SEQUENCE [LARGE SCALE GENOMIC DNA]</scope>
</reference>
<proteinExistence type="predicted"/>
<evidence type="ECO:0000313" key="4">
    <source>
        <dbReference type="Proteomes" id="UP001152797"/>
    </source>
</evidence>
<feature type="region of interest" description="Disordered" evidence="1">
    <location>
        <begin position="361"/>
        <end position="392"/>
    </location>
</feature>
<dbReference type="Proteomes" id="UP001152797">
    <property type="component" value="Unassembled WGS sequence"/>
</dbReference>
<evidence type="ECO:0000313" key="2">
    <source>
        <dbReference type="EMBL" id="CAI3981386.1"/>
    </source>
</evidence>
<sequence>MAKQRQSARLMDSKLRFWSSGAKMDRVQRTLFHELRDPHPVALTINQRADWPLTDLKQVPIVHSVVAMNSLELTQHAERLCARPSVARGQPSGDWDAILARFALLASDMDADLSIRLLRCLGRAQFDDAALPQLVRDLPIEGKPPSNLTCWSSALLELHDRLGDEELQKVFQRIEHAALQFSEETWGLSAPMMLVSLVRASSTSSKLLWGPSCNLFVGAIARHAARMGPMHLEISAFSCSRVFRFSAKNPQASEKIAEAAKVLLEHGTRRVSRFVPRGMLNFYVALERILGPLQVAGLALQVARRLQQCVPGDLEGCSAGDRYRATLCLLRACEIDVAETRQHVPEALKLLLDGDGRRKFSPHGRDAIRRRHPRTNPWPMWSPHSGTSQAKGMLWGAEAPTGLA</sequence>
<comment type="caution">
    <text evidence="2">The sequence shown here is derived from an EMBL/GenBank/DDBJ whole genome shotgun (WGS) entry which is preliminary data.</text>
</comment>
<dbReference type="EMBL" id="CAMXCT030000628">
    <property type="protein sequence ID" value="CAL4768698.1"/>
    <property type="molecule type" value="Genomic_DNA"/>
</dbReference>
<reference evidence="2" key="1">
    <citation type="submission" date="2022-10" db="EMBL/GenBank/DDBJ databases">
        <authorList>
            <person name="Chen Y."/>
            <person name="Dougan E. K."/>
            <person name="Chan C."/>
            <person name="Rhodes N."/>
            <person name="Thang M."/>
        </authorList>
    </citation>
    <scope>NUCLEOTIDE SEQUENCE</scope>
</reference>
<protein>
    <submittedName>
        <fullName evidence="2">Uncharacterized protein</fullName>
    </submittedName>
</protein>